<dbReference type="GO" id="GO:0005634">
    <property type="term" value="C:nucleus"/>
    <property type="evidence" value="ECO:0007669"/>
    <property type="project" value="UniProtKB-SubCell"/>
</dbReference>
<evidence type="ECO:0000256" key="5">
    <source>
        <dbReference type="ARBA" id="ARBA00023155"/>
    </source>
</evidence>
<dbReference type="SUPFAM" id="SSF46689">
    <property type="entry name" value="Homeodomain-like"/>
    <property type="match status" value="1"/>
</dbReference>
<keyword evidence="6" id="KW-0804">Transcription</keyword>
<dbReference type="InterPro" id="IPR051300">
    <property type="entry name" value="HMX_Homeobox_TF"/>
</dbReference>
<feature type="DNA-binding region" description="Homeobox" evidence="9">
    <location>
        <begin position="461"/>
        <end position="520"/>
    </location>
</feature>
<dbReference type="Gene3D" id="1.10.10.60">
    <property type="entry name" value="Homeodomain-like"/>
    <property type="match status" value="1"/>
</dbReference>
<reference evidence="13" key="1">
    <citation type="submission" date="2019-05" db="EMBL/GenBank/DDBJ databases">
        <title>Annotation for the trematode Fasciolopsis buski.</title>
        <authorList>
            <person name="Choi Y.-J."/>
        </authorList>
    </citation>
    <scope>NUCLEOTIDE SEQUENCE</scope>
    <source>
        <strain evidence="13">HT</strain>
        <tissue evidence="13">Whole worm</tissue>
    </source>
</reference>
<dbReference type="InterPro" id="IPR020479">
    <property type="entry name" value="HD_metazoa"/>
</dbReference>
<sequence length="791" mass="86720">MYPEVFTSRQIGLDHHSALVTPVISFACSSKPSSSSNLACIKPSEGATLGLLYRSKQESLNESPVHQGSTPSSPNNSIKLSENKPRHGGMNTKGFSINSLLDKDNLRQISSALSTSCSVTSISETPTTTTTTAARPDRLDTQLGTLSNHRLLLSNIADISELGQITAPSTNLSIQATADSKQTLPQNLPSNSLQHRMPMTFDMNQFALPSALDFFHKFSSWWPLVSAECFNSLLHSREMKGTIEPDESDINRATTDLIHLANLINSRSTEPLLSFSSPGHMENNQLDVTNMNGFDSSRSQTESSKRKHIRINPLESVNDHVERNKTGQSRGVATPPSSLFCTSVTRNEAPNRSEEKESVISRRLSQIETGLEAANGCGEEDLVGSDDTEMEIEEDEEEEEEDLQMNKHDSSRELAAIRHWTADRLESQDDRLSPPGSESHEYDFKSNTVHGSGAVQLIRRKKKTRTVFSRSQVHQLETTFNLKRYLSSSERVVLAKALRLTETQVKIWFQNRRNKWKRQVVTEFDTSSPSTVISTGTTAAILCPRQTNLLNLSNTQTTGSVGSNIDFEPASTGTTNHAASLFLSHHGNPVPLMQSSWSSPNSLLPFRLQNPLVSPNPKLPWMSLPTPDRSSCSTTKGVLFSAEQVAKSNYHNCSAPNTINTHVRNNSPLPSVMSSNPDSYMTKFDGTPPNFNAPSCRVSEQSHIARPDLFAPYFARLAGSMKMEGSEDSSTFLSALNGAAAAVVSRLTGALGNSPISQSTLSGLDARPGQKLEIQPNQSVLGPRSDSMMFR</sequence>
<keyword evidence="14" id="KW-1185">Reference proteome</keyword>
<dbReference type="InterPro" id="IPR009057">
    <property type="entry name" value="Homeodomain-like_sf"/>
</dbReference>
<accession>A0A8E0VFI1</accession>
<dbReference type="Pfam" id="PF00046">
    <property type="entry name" value="Homeodomain"/>
    <property type="match status" value="1"/>
</dbReference>
<gene>
    <name evidence="13" type="ORF">FBUS_06681</name>
</gene>
<keyword evidence="5 9" id="KW-0371">Homeobox</keyword>
<feature type="region of interest" description="Disordered" evidence="11">
    <location>
        <begin position="58"/>
        <end position="96"/>
    </location>
</feature>
<evidence type="ECO:0000256" key="3">
    <source>
        <dbReference type="ARBA" id="ARBA00023015"/>
    </source>
</evidence>
<evidence type="ECO:0000259" key="12">
    <source>
        <dbReference type="PROSITE" id="PS50071"/>
    </source>
</evidence>
<keyword evidence="3" id="KW-0805">Transcription regulation</keyword>
<feature type="compositionally biased region" description="Polar residues" evidence="11">
    <location>
        <begin position="326"/>
        <end position="348"/>
    </location>
</feature>
<dbReference type="PROSITE" id="PS50071">
    <property type="entry name" value="HOMEOBOX_2"/>
    <property type="match status" value="1"/>
</dbReference>
<feature type="domain" description="Homeobox" evidence="12">
    <location>
        <begin position="459"/>
        <end position="519"/>
    </location>
</feature>
<dbReference type="AlphaFoldDB" id="A0A8E0VFI1"/>
<dbReference type="InterPro" id="IPR001356">
    <property type="entry name" value="HD"/>
</dbReference>
<evidence type="ECO:0000256" key="7">
    <source>
        <dbReference type="ARBA" id="ARBA00023242"/>
    </source>
</evidence>
<keyword evidence="7 9" id="KW-0539">Nucleus</keyword>
<evidence type="ECO:0000256" key="9">
    <source>
        <dbReference type="PROSITE-ProRule" id="PRU00108"/>
    </source>
</evidence>
<organism evidence="13 14">
    <name type="scientific">Fasciolopsis buskii</name>
    <dbReference type="NCBI Taxonomy" id="27845"/>
    <lineage>
        <taxon>Eukaryota</taxon>
        <taxon>Metazoa</taxon>
        <taxon>Spiralia</taxon>
        <taxon>Lophotrochozoa</taxon>
        <taxon>Platyhelminthes</taxon>
        <taxon>Trematoda</taxon>
        <taxon>Digenea</taxon>
        <taxon>Plagiorchiida</taxon>
        <taxon>Echinostomata</taxon>
        <taxon>Echinostomatoidea</taxon>
        <taxon>Fasciolidae</taxon>
        <taxon>Fasciolopsis</taxon>
    </lineage>
</organism>
<evidence type="ECO:0000256" key="11">
    <source>
        <dbReference type="SAM" id="MobiDB-lite"/>
    </source>
</evidence>
<dbReference type="SMART" id="SM00389">
    <property type="entry name" value="HOX"/>
    <property type="match status" value="1"/>
</dbReference>
<dbReference type="OrthoDB" id="6159439at2759"/>
<dbReference type="CDD" id="cd00086">
    <property type="entry name" value="homeodomain"/>
    <property type="match status" value="1"/>
</dbReference>
<evidence type="ECO:0000313" key="13">
    <source>
        <dbReference type="EMBL" id="KAA0185489.1"/>
    </source>
</evidence>
<evidence type="ECO:0000313" key="14">
    <source>
        <dbReference type="Proteomes" id="UP000728185"/>
    </source>
</evidence>
<protein>
    <submittedName>
        <fullName evidence="13">Homeobox protein HMX3</fullName>
    </submittedName>
</protein>
<dbReference type="EMBL" id="LUCM01010419">
    <property type="protein sequence ID" value="KAA0185489.1"/>
    <property type="molecule type" value="Genomic_DNA"/>
</dbReference>
<comment type="similarity">
    <text evidence="8">Belongs to the HMX homeobox family.</text>
</comment>
<evidence type="ECO:0000256" key="2">
    <source>
        <dbReference type="ARBA" id="ARBA00022473"/>
    </source>
</evidence>
<dbReference type="FunFam" id="1.10.10.60:FF:000053">
    <property type="entry name" value="H6 family homeobox 2"/>
    <property type="match status" value="1"/>
</dbReference>
<keyword evidence="2" id="KW-0217">Developmental protein</keyword>
<comment type="caution">
    <text evidence="13">The sequence shown here is derived from an EMBL/GenBank/DDBJ whole genome shotgun (WGS) entry which is preliminary data.</text>
</comment>
<evidence type="ECO:0000256" key="10">
    <source>
        <dbReference type="RuleBase" id="RU000682"/>
    </source>
</evidence>
<dbReference type="InterPro" id="IPR017970">
    <property type="entry name" value="Homeobox_CS"/>
</dbReference>
<evidence type="ECO:0000256" key="6">
    <source>
        <dbReference type="ARBA" id="ARBA00023163"/>
    </source>
</evidence>
<feature type="compositionally biased region" description="Polar residues" evidence="11">
    <location>
        <begin position="58"/>
        <end position="80"/>
    </location>
</feature>
<keyword evidence="4 9" id="KW-0238">DNA-binding</keyword>
<dbReference type="PANTHER" id="PTHR46110">
    <property type="entry name" value="HOMEOBOX PROTEIN HMX"/>
    <property type="match status" value="1"/>
</dbReference>
<feature type="compositionally biased region" description="Basic and acidic residues" evidence="11">
    <location>
        <begin position="349"/>
        <end position="360"/>
    </location>
</feature>
<dbReference type="PANTHER" id="PTHR46110:SF3">
    <property type="entry name" value="HOMEOBOX PROTEIN HMX"/>
    <property type="match status" value="1"/>
</dbReference>
<feature type="region of interest" description="Disordered" evidence="11">
    <location>
        <begin position="290"/>
        <end position="408"/>
    </location>
</feature>
<dbReference type="GO" id="GO:0000977">
    <property type="term" value="F:RNA polymerase II transcription regulatory region sequence-specific DNA binding"/>
    <property type="evidence" value="ECO:0007669"/>
    <property type="project" value="TreeGrafter"/>
</dbReference>
<name>A0A8E0VFI1_9TREM</name>
<evidence type="ECO:0000256" key="1">
    <source>
        <dbReference type="ARBA" id="ARBA00004123"/>
    </source>
</evidence>
<evidence type="ECO:0000256" key="8">
    <source>
        <dbReference type="ARBA" id="ARBA00038165"/>
    </source>
</evidence>
<dbReference type="PRINTS" id="PR00024">
    <property type="entry name" value="HOMEOBOX"/>
</dbReference>
<feature type="compositionally biased region" description="Polar residues" evidence="11">
    <location>
        <begin position="290"/>
        <end position="302"/>
    </location>
</feature>
<evidence type="ECO:0000256" key="4">
    <source>
        <dbReference type="ARBA" id="ARBA00023125"/>
    </source>
</evidence>
<dbReference type="Proteomes" id="UP000728185">
    <property type="component" value="Unassembled WGS sequence"/>
</dbReference>
<feature type="compositionally biased region" description="Acidic residues" evidence="11">
    <location>
        <begin position="378"/>
        <end position="403"/>
    </location>
</feature>
<proteinExistence type="inferred from homology"/>
<dbReference type="GO" id="GO:0000981">
    <property type="term" value="F:DNA-binding transcription factor activity, RNA polymerase II-specific"/>
    <property type="evidence" value="ECO:0007669"/>
    <property type="project" value="InterPro"/>
</dbReference>
<comment type="subcellular location">
    <subcellularLocation>
        <location evidence="1 9 10">Nucleus</location>
    </subcellularLocation>
</comment>
<dbReference type="PROSITE" id="PS00027">
    <property type="entry name" value="HOMEOBOX_1"/>
    <property type="match status" value="1"/>
</dbReference>